<proteinExistence type="predicted"/>
<name>A0A0G0GNJ7_9BACT</name>
<comment type="caution">
    <text evidence="10">The sequence shown here is derived from an EMBL/GenBank/DDBJ whole genome shotgun (WGS) entry which is preliminary data.</text>
</comment>
<keyword evidence="5" id="KW-0479">Metal-binding</keyword>
<organism evidence="10 11">
    <name type="scientific">Candidatus Roizmanbacteria bacterium GW2011_GWA2_36_23</name>
    <dbReference type="NCBI Taxonomy" id="1618480"/>
    <lineage>
        <taxon>Bacteria</taxon>
        <taxon>Candidatus Roizmaniibacteriota</taxon>
    </lineage>
</organism>
<keyword evidence="7" id="KW-0411">Iron-sulfur</keyword>
<dbReference type="InterPro" id="IPR058240">
    <property type="entry name" value="rSAM_sf"/>
</dbReference>
<dbReference type="GO" id="GO:0051539">
    <property type="term" value="F:4 iron, 4 sulfur cluster binding"/>
    <property type="evidence" value="ECO:0007669"/>
    <property type="project" value="UniProtKB-KW"/>
</dbReference>
<evidence type="ECO:0000259" key="9">
    <source>
        <dbReference type="PROSITE" id="PS51918"/>
    </source>
</evidence>
<evidence type="ECO:0000256" key="4">
    <source>
        <dbReference type="ARBA" id="ARBA00022691"/>
    </source>
</evidence>
<evidence type="ECO:0000256" key="2">
    <source>
        <dbReference type="ARBA" id="ARBA00022485"/>
    </source>
</evidence>
<evidence type="ECO:0000313" key="11">
    <source>
        <dbReference type="Proteomes" id="UP000034344"/>
    </source>
</evidence>
<dbReference type="PANTHER" id="PTHR11918:SF45">
    <property type="entry name" value="THREONYLCARBAMOYLADENOSINE TRNA METHYLTHIOTRANSFERASE"/>
    <property type="match status" value="1"/>
</dbReference>
<dbReference type="EMBL" id="LBRS01000009">
    <property type="protein sequence ID" value="KKQ01414.1"/>
    <property type="molecule type" value="Genomic_DNA"/>
</dbReference>
<accession>A0A0G0GNJ7</accession>
<evidence type="ECO:0000313" key="10">
    <source>
        <dbReference type="EMBL" id="KKQ01414.1"/>
    </source>
</evidence>
<reference evidence="10 11" key="1">
    <citation type="journal article" date="2015" name="Nature">
        <title>rRNA introns, odd ribosomes, and small enigmatic genomes across a large radiation of phyla.</title>
        <authorList>
            <person name="Brown C.T."/>
            <person name="Hug L.A."/>
            <person name="Thomas B.C."/>
            <person name="Sharon I."/>
            <person name="Castelle C.J."/>
            <person name="Singh A."/>
            <person name="Wilkins M.J."/>
            <person name="Williams K.H."/>
            <person name="Banfield J.F."/>
        </authorList>
    </citation>
    <scope>NUCLEOTIDE SEQUENCE [LARGE SCALE GENOMIC DNA]</scope>
</reference>
<dbReference type="Gene3D" id="3.80.30.20">
    <property type="entry name" value="tm_1862 like domain"/>
    <property type="match status" value="1"/>
</dbReference>
<feature type="domain" description="Radical SAM core" evidence="9">
    <location>
        <begin position="131"/>
        <end position="364"/>
    </location>
</feature>
<protein>
    <submittedName>
        <fullName evidence="10">Protein YqeV</fullName>
    </submittedName>
</protein>
<evidence type="ECO:0000256" key="1">
    <source>
        <dbReference type="ARBA" id="ARBA00001966"/>
    </source>
</evidence>
<dbReference type="GO" id="GO:0046872">
    <property type="term" value="F:metal ion binding"/>
    <property type="evidence" value="ECO:0007669"/>
    <property type="project" value="UniProtKB-KW"/>
</dbReference>
<feature type="domain" description="MTTase N-terminal" evidence="8">
    <location>
        <begin position="3"/>
        <end position="114"/>
    </location>
</feature>
<dbReference type="InterPro" id="IPR013848">
    <property type="entry name" value="Methylthiotransferase_N"/>
</dbReference>
<dbReference type="PROSITE" id="PS01278">
    <property type="entry name" value="MTTASE_RADICAL"/>
    <property type="match status" value="1"/>
</dbReference>
<dbReference type="AlphaFoldDB" id="A0A0G0GNJ7"/>
<dbReference type="InterPro" id="IPR038135">
    <property type="entry name" value="Methylthiotransferase_N_sf"/>
</dbReference>
<dbReference type="InterPro" id="IPR005839">
    <property type="entry name" value="Methylthiotransferase"/>
</dbReference>
<dbReference type="Pfam" id="PF00919">
    <property type="entry name" value="UPF0004"/>
    <property type="match status" value="1"/>
</dbReference>
<dbReference type="GO" id="GO:0035598">
    <property type="term" value="F:tRNA (N(6)-L-threonylcarbamoyladenosine(37)-C(2))-methylthiotransferase activity"/>
    <property type="evidence" value="ECO:0007669"/>
    <property type="project" value="TreeGrafter"/>
</dbReference>
<dbReference type="InterPro" id="IPR006638">
    <property type="entry name" value="Elp3/MiaA/NifB-like_rSAM"/>
</dbReference>
<dbReference type="SFLD" id="SFLDS00029">
    <property type="entry name" value="Radical_SAM"/>
    <property type="match status" value="1"/>
</dbReference>
<dbReference type="SFLD" id="SFLDG01082">
    <property type="entry name" value="B12-binding_domain_containing"/>
    <property type="match status" value="1"/>
</dbReference>
<dbReference type="SUPFAM" id="SSF102114">
    <property type="entry name" value="Radical SAM enzymes"/>
    <property type="match status" value="1"/>
</dbReference>
<dbReference type="InterPro" id="IPR023404">
    <property type="entry name" value="rSAM_horseshoe"/>
</dbReference>
<sequence>MKRSFRTFSFGCRVNEAERLEINKELFKRGLIWSDNMPDIFIINTCSVTEKAEREARQFIYQTKRKYPNTKIVATGCSATYWLKNNLYKNLPIDFMIGNDQREFLADYLEKWINKSKTPAESKPFEFSGKFINSGRLLLKIQDGCNRFCSYCIVPYLRGTPKSVRINKIVSRIKNNESVAKEVILTAINTQSFGYDTGESFIDLLKTIFDKTHVPRISCGSIHPWSIDNKFIEFYKKYQSNHRLVDFFHIPIQSGSNKILNLMKRGYSREEIGEKLQLIYELNPMALIATDIIVGFLDESDCDFQETYDLLKNSLISKFHVFRYSKRQNTAAYYLAKRLKEPAEPIKAKRSKALIELGKDKYHRFLEKHNDKNFTALFLKKRYYGFQEGLLDNQVTAYIKTDSDLNGRIKNVKITGYKNSRLFGKIS</sequence>
<evidence type="ECO:0000259" key="8">
    <source>
        <dbReference type="PROSITE" id="PS51449"/>
    </source>
</evidence>
<dbReference type="PATRIC" id="fig|1618480.3.peg.564"/>
<dbReference type="Gene3D" id="3.40.50.12160">
    <property type="entry name" value="Methylthiotransferase, N-terminal domain"/>
    <property type="match status" value="1"/>
</dbReference>
<keyword evidence="4" id="KW-0949">S-adenosyl-L-methionine</keyword>
<keyword evidence="2" id="KW-0004">4Fe-4S</keyword>
<dbReference type="Proteomes" id="UP000034344">
    <property type="component" value="Unassembled WGS sequence"/>
</dbReference>
<comment type="cofactor">
    <cofactor evidence="1">
        <name>[4Fe-4S] cluster</name>
        <dbReference type="ChEBI" id="CHEBI:49883"/>
    </cofactor>
</comment>
<dbReference type="STRING" id="1618480.US11_C0009G0026"/>
<evidence type="ECO:0000256" key="6">
    <source>
        <dbReference type="ARBA" id="ARBA00023004"/>
    </source>
</evidence>
<dbReference type="InterPro" id="IPR007197">
    <property type="entry name" value="rSAM"/>
</dbReference>
<evidence type="ECO:0000256" key="5">
    <source>
        <dbReference type="ARBA" id="ARBA00022723"/>
    </source>
</evidence>
<gene>
    <name evidence="10" type="ORF">US11_C0009G0026</name>
</gene>
<dbReference type="PROSITE" id="PS51918">
    <property type="entry name" value="RADICAL_SAM"/>
    <property type="match status" value="1"/>
</dbReference>
<dbReference type="PANTHER" id="PTHR11918">
    <property type="entry name" value="RADICAL SAM PROTEINS"/>
    <property type="match status" value="1"/>
</dbReference>
<dbReference type="InterPro" id="IPR020612">
    <property type="entry name" value="Methylthiotransferase_CS"/>
</dbReference>
<keyword evidence="6" id="KW-0408">Iron</keyword>
<dbReference type="Pfam" id="PF04055">
    <property type="entry name" value="Radical_SAM"/>
    <property type="match status" value="1"/>
</dbReference>
<dbReference type="SMART" id="SM00729">
    <property type="entry name" value="Elp3"/>
    <property type="match status" value="1"/>
</dbReference>
<evidence type="ECO:0000256" key="3">
    <source>
        <dbReference type="ARBA" id="ARBA00022679"/>
    </source>
</evidence>
<dbReference type="NCBIfam" id="TIGR00089">
    <property type="entry name" value="MiaB/RimO family radical SAM methylthiotransferase"/>
    <property type="match status" value="1"/>
</dbReference>
<keyword evidence="3" id="KW-0808">Transferase</keyword>
<evidence type="ECO:0000256" key="7">
    <source>
        <dbReference type="ARBA" id="ARBA00023014"/>
    </source>
</evidence>
<dbReference type="PROSITE" id="PS51449">
    <property type="entry name" value="MTTASE_N"/>
    <property type="match status" value="1"/>
</dbReference>